<dbReference type="Pfam" id="PF08220">
    <property type="entry name" value="HTH_DeoR"/>
    <property type="match status" value="1"/>
</dbReference>
<dbReference type="InterPro" id="IPR037171">
    <property type="entry name" value="NagB/RpiA_transferase-like"/>
</dbReference>
<dbReference type="PROSITE" id="PS51000">
    <property type="entry name" value="HTH_DEOR_2"/>
    <property type="match status" value="1"/>
</dbReference>
<reference evidence="5" key="2">
    <citation type="submission" date="2019-08" db="EMBL/GenBank/DDBJ databases">
        <title>Investigation of anaerobic lignin degradation for improved lignocellulosic biofuels.</title>
        <authorList>
            <person name="Deangelis K.PhD."/>
        </authorList>
    </citation>
    <scope>NUCLEOTIDE SEQUENCE [LARGE SCALE GENOMIC DNA]</scope>
    <source>
        <strain evidence="5">128R</strain>
    </source>
</reference>
<dbReference type="PANTHER" id="PTHR30363:SF8">
    <property type="entry name" value="DEOXYRIBOSE OPERON REPRESSOR"/>
    <property type="match status" value="1"/>
</dbReference>
<evidence type="ECO:0000313" key="5">
    <source>
        <dbReference type="EMBL" id="TVZ71569.1"/>
    </source>
</evidence>
<dbReference type="Gene3D" id="1.10.10.10">
    <property type="entry name" value="Winged helix-like DNA-binding domain superfamily/Winged helix DNA-binding domain"/>
    <property type="match status" value="1"/>
</dbReference>
<dbReference type="SUPFAM" id="SSF46785">
    <property type="entry name" value="Winged helix' DNA-binding domain"/>
    <property type="match status" value="1"/>
</dbReference>
<keyword evidence="1" id="KW-0805">Transcription regulation</keyword>
<dbReference type="GO" id="GO:0003677">
    <property type="term" value="F:DNA binding"/>
    <property type="evidence" value="ECO:0007669"/>
    <property type="project" value="UniProtKB-KW"/>
</dbReference>
<dbReference type="InterPro" id="IPR050313">
    <property type="entry name" value="Carb_Metab_HTH_regulators"/>
</dbReference>
<accession>A0A559TAH5</accession>
<dbReference type="InterPro" id="IPR001034">
    <property type="entry name" value="DeoR_HTH"/>
</dbReference>
<sequence>MAMNRGERLTQILDVIKTNSMLKLGDIAKILSVSEMTIRRDIAASSGRLVQLGGYIFDSKNLPSEASSISEQHLDRHTSQKQLIGHKAIAHIQAGDTLFLDCGTTMPYLARNLPLDIPLTCICYSLNIAEILSRRSNISLLMLGGLYHPSSQSFSDEQALATLKNIGINKAFLSASGIHRTRGLSCSNFYEVAIKRTVVKNAIQKIVLADSSKFDVVKPMLFADLQDIDAIITDDDLMQEEREAFLELYPELKI</sequence>
<dbReference type="InterPro" id="IPR036388">
    <property type="entry name" value="WH-like_DNA-bd_sf"/>
</dbReference>
<dbReference type="InterPro" id="IPR036390">
    <property type="entry name" value="WH_DNA-bd_sf"/>
</dbReference>
<dbReference type="PROSITE" id="PS00894">
    <property type="entry name" value="HTH_DEOR_1"/>
    <property type="match status" value="1"/>
</dbReference>
<evidence type="ECO:0000259" key="4">
    <source>
        <dbReference type="PROSITE" id="PS51000"/>
    </source>
</evidence>
<dbReference type="AlphaFoldDB" id="A0A559TAH5"/>
<name>A0A559TAH5_SERFO</name>
<dbReference type="PANTHER" id="PTHR30363">
    <property type="entry name" value="HTH-TYPE TRANSCRIPTIONAL REGULATOR SRLR-RELATED"/>
    <property type="match status" value="1"/>
</dbReference>
<dbReference type="InterPro" id="IPR018356">
    <property type="entry name" value="Tscrpt_reg_HTH_DeoR_CS"/>
</dbReference>
<gene>
    <name evidence="5" type="ORF">FHU10_4201</name>
</gene>
<evidence type="ECO:0000256" key="2">
    <source>
        <dbReference type="ARBA" id="ARBA00023125"/>
    </source>
</evidence>
<dbReference type="InterPro" id="IPR014036">
    <property type="entry name" value="DeoR-like_C"/>
</dbReference>
<proteinExistence type="predicted"/>
<keyword evidence="2" id="KW-0238">DNA-binding</keyword>
<dbReference type="Gene3D" id="3.40.50.1360">
    <property type="match status" value="1"/>
</dbReference>
<feature type="domain" description="HTH deoR-type" evidence="4">
    <location>
        <begin position="5"/>
        <end position="57"/>
    </location>
</feature>
<dbReference type="EMBL" id="VISQ01000001">
    <property type="protein sequence ID" value="TVZ71569.1"/>
    <property type="molecule type" value="Genomic_DNA"/>
</dbReference>
<dbReference type="GO" id="GO:0003700">
    <property type="term" value="F:DNA-binding transcription factor activity"/>
    <property type="evidence" value="ECO:0007669"/>
    <property type="project" value="InterPro"/>
</dbReference>
<dbReference type="SMART" id="SM00420">
    <property type="entry name" value="HTH_DEOR"/>
    <property type="match status" value="1"/>
</dbReference>
<organism evidence="5">
    <name type="scientific">Serratia fonticola</name>
    <dbReference type="NCBI Taxonomy" id="47917"/>
    <lineage>
        <taxon>Bacteria</taxon>
        <taxon>Pseudomonadati</taxon>
        <taxon>Pseudomonadota</taxon>
        <taxon>Gammaproteobacteria</taxon>
        <taxon>Enterobacterales</taxon>
        <taxon>Yersiniaceae</taxon>
        <taxon>Serratia</taxon>
    </lineage>
</organism>
<keyword evidence="3" id="KW-0804">Transcription</keyword>
<evidence type="ECO:0000256" key="3">
    <source>
        <dbReference type="ARBA" id="ARBA00023163"/>
    </source>
</evidence>
<dbReference type="SMART" id="SM01134">
    <property type="entry name" value="DeoRC"/>
    <property type="match status" value="1"/>
</dbReference>
<dbReference type="Pfam" id="PF00455">
    <property type="entry name" value="DeoRC"/>
    <property type="match status" value="1"/>
</dbReference>
<comment type="caution">
    <text evidence="5">The sequence shown here is derived from an EMBL/GenBank/DDBJ whole genome shotgun (WGS) entry which is preliminary data.</text>
</comment>
<dbReference type="SUPFAM" id="SSF100950">
    <property type="entry name" value="NagB/RpiA/CoA transferase-like"/>
    <property type="match status" value="1"/>
</dbReference>
<evidence type="ECO:0000256" key="1">
    <source>
        <dbReference type="ARBA" id="ARBA00023015"/>
    </source>
</evidence>
<protein>
    <submittedName>
        <fullName evidence="5">DeoR family transcriptional regulator</fullName>
    </submittedName>
</protein>
<reference evidence="5" key="1">
    <citation type="submission" date="2019-06" db="EMBL/GenBank/DDBJ databases">
        <authorList>
            <person name="Deangelis K."/>
            <person name="Huntemann M."/>
            <person name="Clum A."/>
            <person name="Pillay M."/>
            <person name="Palaniappan K."/>
            <person name="Varghese N."/>
            <person name="Mikhailova N."/>
            <person name="Stamatis D."/>
            <person name="Reddy T."/>
            <person name="Daum C."/>
            <person name="Shapiro N."/>
            <person name="Ivanova N."/>
            <person name="Kyrpides N."/>
            <person name="Woyke T."/>
        </authorList>
    </citation>
    <scope>NUCLEOTIDE SEQUENCE [LARGE SCALE GENOMIC DNA]</scope>
    <source>
        <strain evidence="5">128R</strain>
    </source>
</reference>